<feature type="transmembrane region" description="Helical" evidence="1">
    <location>
        <begin position="38"/>
        <end position="60"/>
    </location>
</feature>
<accession>A0A165G1Z2</accession>
<sequence>MKGLAAIVGPVIAGTLYNPADAATPSIYGLFGFGKVTLFVGSMMLATALAGVAAWLVSYVNPRPRVRNALQSSVE</sequence>
<dbReference type="Proteomes" id="UP000076842">
    <property type="component" value="Unassembled WGS sequence"/>
</dbReference>
<protein>
    <submittedName>
        <fullName evidence="2">Uncharacterized protein</fullName>
    </submittedName>
</protein>
<keyword evidence="1" id="KW-0472">Membrane</keyword>
<proteinExistence type="predicted"/>
<keyword evidence="1" id="KW-1133">Transmembrane helix</keyword>
<organism evidence="2 3">
    <name type="scientific">Calocera cornea HHB12733</name>
    <dbReference type="NCBI Taxonomy" id="1353952"/>
    <lineage>
        <taxon>Eukaryota</taxon>
        <taxon>Fungi</taxon>
        <taxon>Dikarya</taxon>
        <taxon>Basidiomycota</taxon>
        <taxon>Agaricomycotina</taxon>
        <taxon>Dacrymycetes</taxon>
        <taxon>Dacrymycetales</taxon>
        <taxon>Dacrymycetaceae</taxon>
        <taxon>Calocera</taxon>
    </lineage>
</organism>
<evidence type="ECO:0000313" key="3">
    <source>
        <dbReference type="Proteomes" id="UP000076842"/>
    </source>
</evidence>
<dbReference type="EMBL" id="KV423963">
    <property type="protein sequence ID" value="KZT57501.1"/>
    <property type="molecule type" value="Genomic_DNA"/>
</dbReference>
<name>A0A165G1Z2_9BASI</name>
<dbReference type="OrthoDB" id="2213137at2759"/>
<evidence type="ECO:0000313" key="2">
    <source>
        <dbReference type="EMBL" id="KZT57501.1"/>
    </source>
</evidence>
<reference evidence="2 3" key="1">
    <citation type="journal article" date="2016" name="Mol. Biol. Evol.">
        <title>Comparative Genomics of Early-Diverging Mushroom-Forming Fungi Provides Insights into the Origins of Lignocellulose Decay Capabilities.</title>
        <authorList>
            <person name="Nagy L.G."/>
            <person name="Riley R."/>
            <person name="Tritt A."/>
            <person name="Adam C."/>
            <person name="Daum C."/>
            <person name="Floudas D."/>
            <person name="Sun H."/>
            <person name="Yadav J.S."/>
            <person name="Pangilinan J."/>
            <person name="Larsson K.H."/>
            <person name="Matsuura K."/>
            <person name="Barry K."/>
            <person name="Labutti K."/>
            <person name="Kuo R."/>
            <person name="Ohm R.A."/>
            <person name="Bhattacharya S.S."/>
            <person name="Shirouzu T."/>
            <person name="Yoshinaga Y."/>
            <person name="Martin F.M."/>
            <person name="Grigoriev I.V."/>
            <person name="Hibbett D.S."/>
        </authorList>
    </citation>
    <scope>NUCLEOTIDE SEQUENCE [LARGE SCALE GENOMIC DNA]</scope>
    <source>
        <strain evidence="2 3">HHB12733</strain>
    </source>
</reference>
<evidence type="ECO:0000256" key="1">
    <source>
        <dbReference type="SAM" id="Phobius"/>
    </source>
</evidence>
<gene>
    <name evidence="2" type="ORF">CALCODRAFT_496142</name>
</gene>
<keyword evidence="1" id="KW-0812">Transmembrane</keyword>
<dbReference type="AlphaFoldDB" id="A0A165G1Z2"/>
<keyword evidence="3" id="KW-1185">Reference proteome</keyword>
<dbReference type="InParanoid" id="A0A165G1Z2"/>